<name>A0A8H5FZ83_9AGAR</name>
<feature type="compositionally biased region" description="Low complexity" evidence="5">
    <location>
        <begin position="101"/>
        <end position="172"/>
    </location>
</feature>
<keyword evidence="6" id="KW-0472">Membrane</keyword>
<feature type="signal peptide" evidence="7">
    <location>
        <begin position="1"/>
        <end position="19"/>
    </location>
</feature>
<evidence type="ECO:0000256" key="4">
    <source>
        <dbReference type="ARBA" id="ARBA00023157"/>
    </source>
</evidence>
<sequence length="231" mass="23723">MSIMFVRLVVTGFLWSTFAFRSALAQGGNLGQLPTCAQTCVAAVAQSRNCVLTTPQCLCPGQVDIDNCINQSCPISDLAATHAIIGQFCLGVISPTPPSTTSPVTTTPTVTTTTTTNPGTRPLTTTTSLTSAIIPSLPTTTLSSSSTTTSSSSLTIPSSTSSNSTTLVVPPTSLTLPTTQPHQTVVMFSTQFAPPMSTNAGSSFRDCVGWSAVVAFFISVVISGVVGIHGV</sequence>
<evidence type="ECO:0000256" key="5">
    <source>
        <dbReference type="SAM" id="MobiDB-lite"/>
    </source>
</evidence>
<feature type="region of interest" description="Disordered" evidence="5">
    <location>
        <begin position="98"/>
        <end position="172"/>
    </location>
</feature>
<dbReference type="Pfam" id="PF05730">
    <property type="entry name" value="CFEM"/>
    <property type="match status" value="1"/>
</dbReference>
<keyword evidence="10" id="KW-1185">Reference proteome</keyword>
<keyword evidence="2" id="KW-0964">Secreted</keyword>
<protein>
    <recommendedName>
        <fullName evidence="8">CFEM domain-containing protein</fullName>
    </recommendedName>
</protein>
<dbReference type="InterPro" id="IPR008427">
    <property type="entry name" value="Extracellular_membr_CFEM_dom"/>
</dbReference>
<evidence type="ECO:0000259" key="8">
    <source>
        <dbReference type="PROSITE" id="PS52012"/>
    </source>
</evidence>
<comment type="subcellular location">
    <subcellularLocation>
        <location evidence="1">Secreted</location>
    </subcellularLocation>
</comment>
<evidence type="ECO:0000256" key="1">
    <source>
        <dbReference type="ARBA" id="ARBA00004613"/>
    </source>
</evidence>
<organism evidence="9 10">
    <name type="scientific">Leucocoprinus leucothites</name>
    <dbReference type="NCBI Taxonomy" id="201217"/>
    <lineage>
        <taxon>Eukaryota</taxon>
        <taxon>Fungi</taxon>
        <taxon>Dikarya</taxon>
        <taxon>Basidiomycota</taxon>
        <taxon>Agaricomycotina</taxon>
        <taxon>Agaricomycetes</taxon>
        <taxon>Agaricomycetidae</taxon>
        <taxon>Agaricales</taxon>
        <taxon>Agaricineae</taxon>
        <taxon>Agaricaceae</taxon>
        <taxon>Leucocoprinus</taxon>
    </lineage>
</organism>
<evidence type="ECO:0000256" key="3">
    <source>
        <dbReference type="ARBA" id="ARBA00022729"/>
    </source>
</evidence>
<accession>A0A8H5FZ83</accession>
<dbReference type="OrthoDB" id="10617948at2759"/>
<keyword evidence="4" id="KW-1015">Disulfide bond</keyword>
<feature type="domain" description="CFEM" evidence="8">
    <location>
        <begin position="6"/>
        <end position="117"/>
    </location>
</feature>
<feature type="transmembrane region" description="Helical" evidence="6">
    <location>
        <begin position="208"/>
        <end position="228"/>
    </location>
</feature>
<keyword evidence="6" id="KW-1133">Transmembrane helix</keyword>
<evidence type="ECO:0000256" key="2">
    <source>
        <dbReference type="ARBA" id="ARBA00022525"/>
    </source>
</evidence>
<gene>
    <name evidence="9" type="ORF">D9756_005730</name>
</gene>
<keyword evidence="3 7" id="KW-0732">Signal</keyword>
<proteinExistence type="predicted"/>
<evidence type="ECO:0000256" key="6">
    <source>
        <dbReference type="SAM" id="Phobius"/>
    </source>
</evidence>
<dbReference type="GO" id="GO:0005576">
    <property type="term" value="C:extracellular region"/>
    <property type="evidence" value="ECO:0007669"/>
    <property type="project" value="UniProtKB-SubCell"/>
</dbReference>
<feature type="chain" id="PRO_5034723344" description="CFEM domain-containing protein" evidence="7">
    <location>
        <begin position="20"/>
        <end position="231"/>
    </location>
</feature>
<dbReference type="Proteomes" id="UP000559027">
    <property type="component" value="Unassembled WGS sequence"/>
</dbReference>
<evidence type="ECO:0000256" key="7">
    <source>
        <dbReference type="SAM" id="SignalP"/>
    </source>
</evidence>
<dbReference type="PROSITE" id="PS52012">
    <property type="entry name" value="CFEM"/>
    <property type="match status" value="1"/>
</dbReference>
<reference evidence="9 10" key="1">
    <citation type="journal article" date="2020" name="ISME J.">
        <title>Uncovering the hidden diversity of litter-decomposition mechanisms in mushroom-forming fungi.</title>
        <authorList>
            <person name="Floudas D."/>
            <person name="Bentzer J."/>
            <person name="Ahren D."/>
            <person name="Johansson T."/>
            <person name="Persson P."/>
            <person name="Tunlid A."/>
        </authorList>
    </citation>
    <scope>NUCLEOTIDE SEQUENCE [LARGE SCALE GENOMIC DNA]</scope>
    <source>
        <strain evidence="9 10">CBS 146.42</strain>
    </source>
</reference>
<evidence type="ECO:0000313" key="9">
    <source>
        <dbReference type="EMBL" id="KAF5355150.1"/>
    </source>
</evidence>
<comment type="caution">
    <text evidence="9">The sequence shown here is derived from an EMBL/GenBank/DDBJ whole genome shotgun (WGS) entry which is preliminary data.</text>
</comment>
<dbReference type="AlphaFoldDB" id="A0A8H5FZ83"/>
<keyword evidence="6" id="KW-0812">Transmembrane</keyword>
<evidence type="ECO:0000313" key="10">
    <source>
        <dbReference type="Proteomes" id="UP000559027"/>
    </source>
</evidence>
<dbReference type="EMBL" id="JAACJO010000008">
    <property type="protein sequence ID" value="KAF5355150.1"/>
    <property type="molecule type" value="Genomic_DNA"/>
</dbReference>